<organism evidence="1 2">
    <name type="scientific">Bradyrhizobium ontarionense</name>
    <dbReference type="NCBI Taxonomy" id="2898149"/>
    <lineage>
        <taxon>Bacteria</taxon>
        <taxon>Pseudomonadati</taxon>
        <taxon>Pseudomonadota</taxon>
        <taxon>Alphaproteobacteria</taxon>
        <taxon>Hyphomicrobiales</taxon>
        <taxon>Nitrobacteraceae</taxon>
        <taxon>Bradyrhizobium</taxon>
    </lineage>
</organism>
<reference evidence="1" key="1">
    <citation type="journal article" date="2024" name="Antonie Van Leeuwenhoek">
        <title>Bradyrhizobium ontarionense sp. nov., a novel bacterial symbiont isolated from Aeschynomene indica (Indian jointvetch), harbours photosynthesis, nitrogen fixation and nitrous oxide (N2O) reductase genes.</title>
        <authorList>
            <person name="Bromfield E.S.P."/>
            <person name="Cloutier S."/>
        </authorList>
    </citation>
    <scope>NUCLEOTIDE SEQUENCE</scope>
    <source>
        <strain evidence="1">A19</strain>
    </source>
</reference>
<evidence type="ECO:0000313" key="1">
    <source>
        <dbReference type="EMBL" id="UFZ05461.1"/>
    </source>
</evidence>
<keyword evidence="2" id="KW-1185">Reference proteome</keyword>
<evidence type="ECO:0000313" key="2">
    <source>
        <dbReference type="Proteomes" id="UP001431010"/>
    </source>
</evidence>
<name>A0ABY3RDJ7_9BRAD</name>
<sequence length="255" mass="27590">MAKKTIQLPLGKTAARAGAMSFKLSDYIDKKALPKPPKQFGHEGLVPASWGMLGNDRYGDCVWAGAAHETMMWNAEAGRKVAFTDAGVLSDYSAVTGFNPRKPSTDNGTDMQVAASYRRKTGIVDAGGKRHPVAAYLAIEPGNINEHMTAVYLFGAVGIGISFPASAMDQFNAGKPWDVVSRTSIEGCHYIPLVARREQLDVVTWGRLQAMTPRFFQKYNDESVAYVSLEALTKNKSPEGFDAAQLQADLAALGK</sequence>
<dbReference type="EMBL" id="CP088156">
    <property type="protein sequence ID" value="UFZ05461.1"/>
    <property type="molecule type" value="Genomic_DNA"/>
</dbReference>
<proteinExistence type="predicted"/>
<dbReference type="RefSeq" id="WP_231323585.1">
    <property type="nucleotide sequence ID" value="NZ_CP088156.1"/>
</dbReference>
<dbReference type="Proteomes" id="UP001431010">
    <property type="component" value="Chromosome"/>
</dbReference>
<protein>
    <submittedName>
        <fullName evidence="1">Uncharacterized protein</fullName>
    </submittedName>
</protein>
<gene>
    <name evidence="1" type="ORF">LQG66_03855</name>
</gene>
<accession>A0ABY3RDJ7</accession>